<keyword evidence="5" id="KW-1185">Reference proteome</keyword>
<proteinExistence type="predicted"/>
<organism evidence="2 4">
    <name type="scientific">Candidatus Chlorohelix allophototropha</name>
    <dbReference type="NCBI Taxonomy" id="3003348"/>
    <lineage>
        <taxon>Bacteria</taxon>
        <taxon>Bacillati</taxon>
        <taxon>Chloroflexota</taxon>
        <taxon>Chloroflexia</taxon>
        <taxon>Candidatus Chloroheliales</taxon>
        <taxon>Candidatus Chloroheliaceae</taxon>
        <taxon>Candidatus Chlorohelix</taxon>
    </lineage>
</organism>
<dbReference type="Proteomes" id="UP000521676">
    <property type="component" value="Unassembled WGS sequence"/>
</dbReference>
<evidence type="ECO:0000313" key="4">
    <source>
        <dbReference type="Proteomes" id="UP000521676"/>
    </source>
</evidence>
<evidence type="ECO:0000313" key="5">
    <source>
        <dbReference type="Proteomes" id="UP001431572"/>
    </source>
</evidence>
<feature type="compositionally biased region" description="Polar residues" evidence="1">
    <location>
        <begin position="13"/>
        <end position="22"/>
    </location>
</feature>
<sequence>MDKITEDAALLTPETNGSTVQPRKNRLKKHSGKLLATSLLATSLLLAACADQDCTYIYRQVTQPASSGFTGSTNQQPVTNCYSSGNRYYGSSYAYVGSYGSSG</sequence>
<evidence type="ECO:0000313" key="3">
    <source>
        <dbReference type="EMBL" id="WJW67396.1"/>
    </source>
</evidence>
<feature type="region of interest" description="Disordered" evidence="1">
    <location>
        <begin position="1"/>
        <end position="26"/>
    </location>
</feature>
<dbReference type="EMBL" id="JACATZ010000001">
    <property type="protein sequence ID" value="NWJ45523.1"/>
    <property type="molecule type" value="Genomic_DNA"/>
</dbReference>
<dbReference type="Proteomes" id="UP001431572">
    <property type="component" value="Chromosome 1"/>
</dbReference>
<dbReference type="AlphaFoldDB" id="A0A8T7LX29"/>
<name>A0A8T7LX29_9CHLR</name>
<evidence type="ECO:0000256" key="1">
    <source>
        <dbReference type="SAM" id="MobiDB-lite"/>
    </source>
</evidence>
<reference evidence="3" key="2">
    <citation type="journal article" date="2024" name="Nature">
        <title>Anoxygenic phototroph of the Chloroflexota uses a type I reaction centre.</title>
        <authorList>
            <person name="Tsuji J.M."/>
            <person name="Shaw N.A."/>
            <person name="Nagashima S."/>
            <person name="Venkiteswaran J.J."/>
            <person name="Schiff S.L."/>
            <person name="Watanabe T."/>
            <person name="Fukui M."/>
            <person name="Hanada S."/>
            <person name="Tank M."/>
            <person name="Neufeld J.D."/>
        </authorList>
    </citation>
    <scope>NUCLEOTIDE SEQUENCE</scope>
    <source>
        <strain evidence="3">L227-S17</strain>
    </source>
</reference>
<protein>
    <submittedName>
        <fullName evidence="2">Uncharacterized protein</fullName>
    </submittedName>
</protein>
<evidence type="ECO:0000313" key="2">
    <source>
        <dbReference type="EMBL" id="NWJ45523.1"/>
    </source>
</evidence>
<reference evidence="2 4" key="1">
    <citation type="submission" date="2020-06" db="EMBL/GenBank/DDBJ databases">
        <title>Anoxygenic phototrophic Chloroflexota member uses a Type I reaction center.</title>
        <authorList>
            <person name="Tsuji J.M."/>
            <person name="Shaw N.A."/>
            <person name="Nagashima S."/>
            <person name="Venkiteswaran J."/>
            <person name="Schiff S.L."/>
            <person name="Hanada S."/>
            <person name="Tank M."/>
            <person name="Neufeld J.D."/>
        </authorList>
    </citation>
    <scope>NUCLEOTIDE SEQUENCE [LARGE SCALE GENOMIC DNA]</scope>
    <source>
        <strain evidence="2">L227-S17</strain>
    </source>
</reference>
<gene>
    <name evidence="2" type="ORF">HXX08_06570</name>
    <name evidence="3" type="ORF">OZ401_000662</name>
</gene>
<dbReference type="EMBL" id="CP128399">
    <property type="protein sequence ID" value="WJW67396.1"/>
    <property type="molecule type" value="Genomic_DNA"/>
</dbReference>
<dbReference type="RefSeq" id="WP_341469290.1">
    <property type="nucleotide sequence ID" value="NZ_CP128399.1"/>
</dbReference>
<accession>A0A8T7LX29</accession>